<feature type="transmembrane region" description="Helical" evidence="6">
    <location>
        <begin position="106"/>
        <end position="127"/>
    </location>
</feature>
<dbReference type="Pfam" id="PF07690">
    <property type="entry name" value="MFS_1"/>
    <property type="match status" value="1"/>
</dbReference>
<keyword evidence="3 6" id="KW-0812">Transmembrane</keyword>
<dbReference type="Proteomes" id="UP000626148">
    <property type="component" value="Unassembled WGS sequence"/>
</dbReference>
<keyword evidence="5 6" id="KW-0472">Membrane</keyword>
<dbReference type="Gene3D" id="1.20.1720.10">
    <property type="entry name" value="Multidrug resistance protein D"/>
    <property type="match status" value="1"/>
</dbReference>
<feature type="transmembrane region" description="Helical" evidence="6">
    <location>
        <begin position="266"/>
        <end position="291"/>
    </location>
</feature>
<dbReference type="InterPro" id="IPR036259">
    <property type="entry name" value="MFS_trans_sf"/>
</dbReference>
<feature type="transmembrane region" description="Helical" evidence="6">
    <location>
        <begin position="355"/>
        <end position="373"/>
    </location>
</feature>
<feature type="transmembrane region" description="Helical" evidence="6">
    <location>
        <begin position="17"/>
        <end position="37"/>
    </location>
</feature>
<accession>A0A918N909</accession>
<dbReference type="EMBL" id="BMXR01000003">
    <property type="protein sequence ID" value="GGX49001.1"/>
    <property type="molecule type" value="Genomic_DNA"/>
</dbReference>
<feature type="transmembrane region" description="Helical" evidence="6">
    <location>
        <begin position="394"/>
        <end position="417"/>
    </location>
</feature>
<dbReference type="GO" id="GO:0022857">
    <property type="term" value="F:transmembrane transporter activity"/>
    <property type="evidence" value="ECO:0007669"/>
    <property type="project" value="InterPro"/>
</dbReference>
<keyword evidence="9" id="KW-1185">Reference proteome</keyword>
<feature type="transmembrane region" description="Helical" evidence="6">
    <location>
        <begin position="198"/>
        <end position="218"/>
    </location>
</feature>
<dbReference type="SUPFAM" id="SSF103473">
    <property type="entry name" value="MFS general substrate transporter"/>
    <property type="match status" value="1"/>
</dbReference>
<evidence type="ECO:0000259" key="7">
    <source>
        <dbReference type="PROSITE" id="PS50850"/>
    </source>
</evidence>
<comment type="subcellular location">
    <subcellularLocation>
        <location evidence="1">Membrane</location>
        <topology evidence="1">Multi-pass membrane protein</topology>
    </subcellularLocation>
</comment>
<feature type="domain" description="Major facilitator superfamily (MFS) profile" evidence="7">
    <location>
        <begin position="15"/>
        <end position="456"/>
    </location>
</feature>
<comment type="caution">
    <text evidence="8">The sequence shown here is derived from an EMBL/GenBank/DDBJ whole genome shotgun (WGS) entry which is preliminary data.</text>
</comment>
<dbReference type="PROSITE" id="PS50850">
    <property type="entry name" value="MFS"/>
    <property type="match status" value="1"/>
</dbReference>
<evidence type="ECO:0000256" key="3">
    <source>
        <dbReference type="ARBA" id="ARBA00022692"/>
    </source>
</evidence>
<gene>
    <name evidence="8" type="ORF">GCM10007392_15300</name>
</gene>
<evidence type="ECO:0000256" key="1">
    <source>
        <dbReference type="ARBA" id="ARBA00004141"/>
    </source>
</evidence>
<feature type="transmembrane region" description="Helical" evidence="6">
    <location>
        <begin position="57"/>
        <end position="76"/>
    </location>
</feature>
<keyword evidence="4 6" id="KW-1133">Transmembrane helix</keyword>
<evidence type="ECO:0000256" key="6">
    <source>
        <dbReference type="SAM" id="Phobius"/>
    </source>
</evidence>
<dbReference type="CDD" id="cd17321">
    <property type="entry name" value="MFS_MMR_MDR_like"/>
    <property type="match status" value="1"/>
</dbReference>
<reference evidence="8" key="2">
    <citation type="submission" date="2020-09" db="EMBL/GenBank/DDBJ databases">
        <authorList>
            <person name="Sun Q."/>
            <person name="Kim S."/>
        </authorList>
    </citation>
    <scope>NUCLEOTIDE SEQUENCE</scope>
    <source>
        <strain evidence="8">KCTC 22169</strain>
    </source>
</reference>
<dbReference type="Gene3D" id="1.20.1250.20">
    <property type="entry name" value="MFS general substrate transporter like domains"/>
    <property type="match status" value="1"/>
</dbReference>
<dbReference type="PRINTS" id="PR01036">
    <property type="entry name" value="TCRTETB"/>
</dbReference>
<feature type="transmembrane region" description="Helical" evidence="6">
    <location>
        <begin position="423"/>
        <end position="442"/>
    </location>
</feature>
<dbReference type="PANTHER" id="PTHR42718">
    <property type="entry name" value="MAJOR FACILITATOR SUPERFAMILY MULTIDRUG TRANSPORTER MFSC"/>
    <property type="match status" value="1"/>
</dbReference>
<proteinExistence type="predicted"/>
<dbReference type="InterPro" id="IPR011701">
    <property type="entry name" value="MFS"/>
</dbReference>
<protein>
    <submittedName>
        <fullName evidence="8">MFS transporter</fullName>
    </submittedName>
</protein>
<feature type="transmembrane region" description="Helical" evidence="6">
    <location>
        <begin position="224"/>
        <end position="245"/>
    </location>
</feature>
<name>A0A918N909_9GAMM</name>
<organism evidence="8 9">
    <name type="scientific">Saccharospirillum salsuginis</name>
    <dbReference type="NCBI Taxonomy" id="418750"/>
    <lineage>
        <taxon>Bacteria</taxon>
        <taxon>Pseudomonadati</taxon>
        <taxon>Pseudomonadota</taxon>
        <taxon>Gammaproteobacteria</taxon>
        <taxon>Oceanospirillales</taxon>
        <taxon>Saccharospirillaceae</taxon>
        <taxon>Saccharospirillum</taxon>
    </lineage>
</organism>
<sequence>MKDASPQPINNQARARLAVVLGTLLAVLDLGMINISLPTFARSFDVAESQAVWVSTVYQLVSAATLLIASAVSYLFGRRWVYAVGLGLFVLGSLGAALAPSLTVLIGFRMLMGLGAAAMLALGPALLKAVYPAHQLGRALALNALVVAFGLGCGPTLGGLVLWLGDWTWIFLLNLPLGLVALILALQSVPRDKPQPVIFDAPGAVYSVLMIGGLMLAFERFSHGASAVWGLSLLTLASISAALFVTRQRRAPRPLLPLDIFDNPRFSYAILVTLFAFIAQGLAFVALSFLYQTTLGYSALTAALLFSPWPITLLFSGPISGRLSDRFNPALLSTWGLVVFVLGIVLLAWGGAQESLAWLVSASVVCGLGYGFFQAPNNHEVMANASGPRSASASGVLASVRTLGQSLGSASFALIVSMSGGNIAVTLWTGFGLAVLALGISVRRVWVAGQMAGRLD</sequence>
<dbReference type="InterPro" id="IPR020846">
    <property type="entry name" value="MFS_dom"/>
</dbReference>
<dbReference type="GO" id="GO:0016020">
    <property type="term" value="C:membrane"/>
    <property type="evidence" value="ECO:0007669"/>
    <property type="project" value="UniProtKB-SubCell"/>
</dbReference>
<dbReference type="PANTHER" id="PTHR42718:SF9">
    <property type="entry name" value="MAJOR FACILITATOR SUPERFAMILY MULTIDRUG TRANSPORTER MFSC"/>
    <property type="match status" value="1"/>
</dbReference>
<feature type="transmembrane region" description="Helical" evidence="6">
    <location>
        <begin position="81"/>
        <end position="100"/>
    </location>
</feature>
<evidence type="ECO:0000256" key="2">
    <source>
        <dbReference type="ARBA" id="ARBA00022448"/>
    </source>
</evidence>
<feature type="transmembrane region" description="Helical" evidence="6">
    <location>
        <begin position="327"/>
        <end position="349"/>
    </location>
</feature>
<feature type="transmembrane region" description="Helical" evidence="6">
    <location>
        <begin position="169"/>
        <end position="186"/>
    </location>
</feature>
<feature type="transmembrane region" description="Helical" evidence="6">
    <location>
        <begin position="297"/>
        <end position="315"/>
    </location>
</feature>
<evidence type="ECO:0000313" key="9">
    <source>
        <dbReference type="Proteomes" id="UP000626148"/>
    </source>
</evidence>
<dbReference type="RefSeq" id="WP_189607948.1">
    <property type="nucleotide sequence ID" value="NZ_BMXR01000003.1"/>
</dbReference>
<keyword evidence="2" id="KW-0813">Transport</keyword>
<reference evidence="8" key="1">
    <citation type="journal article" date="2014" name="Int. J. Syst. Evol. Microbiol.">
        <title>Complete genome sequence of Corynebacterium casei LMG S-19264T (=DSM 44701T), isolated from a smear-ripened cheese.</title>
        <authorList>
            <consortium name="US DOE Joint Genome Institute (JGI-PGF)"/>
            <person name="Walter F."/>
            <person name="Albersmeier A."/>
            <person name="Kalinowski J."/>
            <person name="Ruckert C."/>
        </authorList>
    </citation>
    <scope>NUCLEOTIDE SEQUENCE</scope>
    <source>
        <strain evidence="8">KCTC 22169</strain>
    </source>
</reference>
<evidence type="ECO:0000256" key="5">
    <source>
        <dbReference type="ARBA" id="ARBA00023136"/>
    </source>
</evidence>
<dbReference type="AlphaFoldDB" id="A0A918N909"/>
<evidence type="ECO:0000256" key="4">
    <source>
        <dbReference type="ARBA" id="ARBA00022989"/>
    </source>
</evidence>
<evidence type="ECO:0000313" key="8">
    <source>
        <dbReference type="EMBL" id="GGX49001.1"/>
    </source>
</evidence>
<feature type="transmembrane region" description="Helical" evidence="6">
    <location>
        <begin position="139"/>
        <end position="163"/>
    </location>
</feature>